<dbReference type="EMBL" id="JBBNAE010000004">
    <property type="protein sequence ID" value="KAK9129896.1"/>
    <property type="molecule type" value="Genomic_DNA"/>
</dbReference>
<comment type="caution">
    <text evidence="1">The sequence shown here is derived from an EMBL/GenBank/DDBJ whole genome shotgun (WGS) entry which is preliminary data.</text>
</comment>
<keyword evidence="2" id="KW-1185">Reference proteome</keyword>
<dbReference type="Proteomes" id="UP001417504">
    <property type="component" value="Unassembled WGS sequence"/>
</dbReference>
<gene>
    <name evidence="1" type="ORF">Sjap_010383</name>
</gene>
<name>A0AAP0P731_9MAGN</name>
<reference evidence="1 2" key="1">
    <citation type="submission" date="2024-01" db="EMBL/GenBank/DDBJ databases">
        <title>Genome assemblies of Stephania.</title>
        <authorList>
            <person name="Yang L."/>
        </authorList>
    </citation>
    <scope>NUCLEOTIDE SEQUENCE [LARGE SCALE GENOMIC DNA]</scope>
    <source>
        <strain evidence="1">QJT</strain>
        <tissue evidence="1">Leaf</tissue>
    </source>
</reference>
<accession>A0AAP0P731</accession>
<evidence type="ECO:0000313" key="1">
    <source>
        <dbReference type="EMBL" id="KAK9129896.1"/>
    </source>
</evidence>
<organism evidence="1 2">
    <name type="scientific">Stephania japonica</name>
    <dbReference type="NCBI Taxonomy" id="461633"/>
    <lineage>
        <taxon>Eukaryota</taxon>
        <taxon>Viridiplantae</taxon>
        <taxon>Streptophyta</taxon>
        <taxon>Embryophyta</taxon>
        <taxon>Tracheophyta</taxon>
        <taxon>Spermatophyta</taxon>
        <taxon>Magnoliopsida</taxon>
        <taxon>Ranunculales</taxon>
        <taxon>Menispermaceae</taxon>
        <taxon>Menispermoideae</taxon>
        <taxon>Cissampelideae</taxon>
        <taxon>Stephania</taxon>
    </lineage>
</organism>
<sequence>MNLRFALLLFSSPRREQSCFAELHVGNCWSIILLHVGNGVALIAWECSLFEWFCV</sequence>
<proteinExistence type="predicted"/>
<evidence type="ECO:0000313" key="2">
    <source>
        <dbReference type="Proteomes" id="UP001417504"/>
    </source>
</evidence>
<protein>
    <submittedName>
        <fullName evidence="1">Uncharacterized protein</fullName>
    </submittedName>
</protein>
<dbReference type="AlphaFoldDB" id="A0AAP0P731"/>